<keyword evidence="3" id="KW-1185">Reference proteome</keyword>
<dbReference type="EMBL" id="OV170223">
    <property type="protein sequence ID" value="CAH0722815.1"/>
    <property type="molecule type" value="Genomic_DNA"/>
</dbReference>
<name>A0A8J9VMM2_9NEOP</name>
<sequence>MEYSLASNNPFDFPENNKLAPLRTKFSSSSYAERNFNLKSNNIEKEFSSAPNFRDFGKFSDVEYPLTANELWKPNYWNCPNSVNTICENQPIINSNLNHTFTHKGLTSNFKKQCLPESVLSFSTKSYSDPKKNYMMLKNKQINNLIKTMNKSNETLLKNKDSICIKDNYESQKSDIDDSISIYVDKFNNQMISLLKPASGSEILHTKTNLSNVCNNNDFFASDCEAKLKRSENIVNSYTDKFNDEMSAIIKFVADNIVLNNSKCSEENLLGRKETEIHNLNSPKTNIEENSFNIFNPTLKNTENQVQLYADEFNDKMTSIIKTTADKCLSQNIELPMMNYNLQSSNQGINDFDRDYETKFKLFGDSVNSYTDRFNEKITSVLSAKFNDMLFSNLQCPKEAEIHNLNSPKTSIEENSFNIFNPTLKNTENQVQLYADEFNDKMTSIIKTTADKCLSQNIELPMVNYNLQSSNQGINDFDRDYETKFKLFGDSVNSYTDRFNEKITSVLSAKFNDMLFSNLQCPKEAEIHNLNSPKTSIEENSFNIFNPTLKNTENQVKLYADEFNEKMSSIIKTTADKCRSQNIELPMVNYNLQSSNQGINDFDRDYETKFKLFGDSVNSYTDRFNEKITSVLSAKLNDILFGYLQCPKEAEMHNLNSPKANIEENSLNIFNRTLENTENQVKLYADEFNEKMSSIIKTTADKCLSQNIELPMVNYNLQSSNQGINDFDRDYETKFKLFGDSVNSYTDRFNEKITSVLSAKLNDILFENLQCPKEIDNYEKYLHHEESPDSFCQIKQNSTTQEPKININYTNVKSDNPLICNENVKYIESRISDEEKILFENSSKGSENEKQENIDKLKDDTFFSNEEFTTDAYPESDNSGSFYALSTVAPTKSILDANVIIEPEKSLYSDEVEQYFMLV</sequence>
<accession>A0A8J9VMM2</accession>
<reference evidence="2" key="1">
    <citation type="submission" date="2021-12" db="EMBL/GenBank/DDBJ databases">
        <authorList>
            <person name="Martin H S."/>
        </authorList>
    </citation>
    <scope>NUCLEOTIDE SEQUENCE</scope>
</reference>
<dbReference type="AlphaFoldDB" id="A0A8J9VMM2"/>
<feature type="non-terminal residue" evidence="2">
    <location>
        <position position="919"/>
    </location>
</feature>
<gene>
    <name evidence="2" type="ORF">BINO364_LOCUS8703</name>
</gene>
<dbReference type="Proteomes" id="UP000838878">
    <property type="component" value="Chromosome 3"/>
</dbReference>
<protein>
    <submittedName>
        <fullName evidence="2">Uncharacterized protein</fullName>
    </submittedName>
</protein>
<keyword evidence="1" id="KW-0175">Coiled coil</keyword>
<evidence type="ECO:0000313" key="3">
    <source>
        <dbReference type="Proteomes" id="UP000838878"/>
    </source>
</evidence>
<evidence type="ECO:0000256" key="1">
    <source>
        <dbReference type="SAM" id="Coils"/>
    </source>
</evidence>
<feature type="coiled-coil region" evidence="1">
    <location>
        <begin position="660"/>
        <end position="687"/>
    </location>
</feature>
<organism evidence="2 3">
    <name type="scientific">Brenthis ino</name>
    <name type="common">lesser marbled fritillary</name>
    <dbReference type="NCBI Taxonomy" id="405034"/>
    <lineage>
        <taxon>Eukaryota</taxon>
        <taxon>Metazoa</taxon>
        <taxon>Ecdysozoa</taxon>
        <taxon>Arthropoda</taxon>
        <taxon>Hexapoda</taxon>
        <taxon>Insecta</taxon>
        <taxon>Pterygota</taxon>
        <taxon>Neoptera</taxon>
        <taxon>Endopterygota</taxon>
        <taxon>Lepidoptera</taxon>
        <taxon>Glossata</taxon>
        <taxon>Ditrysia</taxon>
        <taxon>Papilionoidea</taxon>
        <taxon>Nymphalidae</taxon>
        <taxon>Heliconiinae</taxon>
        <taxon>Argynnini</taxon>
        <taxon>Brenthis</taxon>
    </lineage>
</organism>
<proteinExistence type="predicted"/>
<dbReference type="OrthoDB" id="6927515at2759"/>
<evidence type="ECO:0000313" key="2">
    <source>
        <dbReference type="EMBL" id="CAH0722815.1"/>
    </source>
</evidence>